<dbReference type="EMBL" id="JBEZAE010000013">
    <property type="protein sequence ID" value="MEU7072596.1"/>
    <property type="molecule type" value="Genomic_DNA"/>
</dbReference>
<evidence type="ECO:0000313" key="3">
    <source>
        <dbReference type="Proteomes" id="UP001551329"/>
    </source>
</evidence>
<dbReference type="Gene3D" id="3.40.109.10">
    <property type="entry name" value="NADH Oxidase"/>
    <property type="match status" value="1"/>
</dbReference>
<feature type="region of interest" description="Disordered" evidence="1">
    <location>
        <begin position="22"/>
        <end position="44"/>
    </location>
</feature>
<keyword evidence="3" id="KW-1185">Reference proteome</keyword>
<gene>
    <name evidence="2" type="ORF">AB0A88_20970</name>
</gene>
<dbReference type="SUPFAM" id="SSF55469">
    <property type="entry name" value="FMN-dependent nitroreductase-like"/>
    <property type="match status" value="1"/>
</dbReference>
<protein>
    <recommendedName>
        <fullName evidence="4">Nitroreductase domain-containing protein</fullName>
    </recommendedName>
</protein>
<organism evidence="2 3">
    <name type="scientific">Streptomyces narbonensis</name>
    <dbReference type="NCBI Taxonomy" id="67333"/>
    <lineage>
        <taxon>Bacteria</taxon>
        <taxon>Bacillati</taxon>
        <taxon>Actinomycetota</taxon>
        <taxon>Actinomycetes</taxon>
        <taxon>Kitasatosporales</taxon>
        <taxon>Streptomycetaceae</taxon>
        <taxon>Streptomyces</taxon>
    </lineage>
</organism>
<proteinExistence type="predicted"/>
<evidence type="ECO:0000256" key="1">
    <source>
        <dbReference type="SAM" id="MobiDB-lite"/>
    </source>
</evidence>
<dbReference type="InterPro" id="IPR000415">
    <property type="entry name" value="Nitroreductase-like"/>
</dbReference>
<dbReference type="Proteomes" id="UP001551329">
    <property type="component" value="Unassembled WGS sequence"/>
</dbReference>
<comment type="caution">
    <text evidence="2">The sequence shown here is derived from an EMBL/GenBank/DDBJ whole genome shotgun (WGS) entry which is preliminary data.</text>
</comment>
<reference evidence="2 3" key="1">
    <citation type="submission" date="2024-06" db="EMBL/GenBank/DDBJ databases">
        <title>The Natural Products Discovery Center: Release of the First 8490 Sequenced Strains for Exploring Actinobacteria Biosynthetic Diversity.</title>
        <authorList>
            <person name="Kalkreuter E."/>
            <person name="Kautsar S.A."/>
            <person name="Yang D."/>
            <person name="Bader C.D."/>
            <person name="Teijaro C.N."/>
            <person name="Fluegel L."/>
            <person name="Davis C.M."/>
            <person name="Simpson J.R."/>
            <person name="Lauterbach L."/>
            <person name="Steele A.D."/>
            <person name="Gui C."/>
            <person name="Meng S."/>
            <person name="Li G."/>
            <person name="Viehrig K."/>
            <person name="Ye F."/>
            <person name="Su P."/>
            <person name="Kiefer A.F."/>
            <person name="Nichols A."/>
            <person name="Cepeda A.J."/>
            <person name="Yan W."/>
            <person name="Fan B."/>
            <person name="Jiang Y."/>
            <person name="Adhikari A."/>
            <person name="Zheng C.-J."/>
            <person name="Schuster L."/>
            <person name="Cowan T.M."/>
            <person name="Smanski M.J."/>
            <person name="Chevrette M.G."/>
            <person name="De Carvalho L.P.S."/>
            <person name="Shen B."/>
        </authorList>
    </citation>
    <scope>NUCLEOTIDE SEQUENCE [LARGE SCALE GENOMIC DNA]</scope>
    <source>
        <strain evidence="2 3">NPDC045974</strain>
    </source>
</reference>
<evidence type="ECO:0008006" key="4">
    <source>
        <dbReference type="Google" id="ProtNLM"/>
    </source>
</evidence>
<evidence type="ECO:0000313" key="2">
    <source>
        <dbReference type="EMBL" id="MEU7072596.1"/>
    </source>
</evidence>
<feature type="compositionally biased region" description="Low complexity" evidence="1">
    <location>
        <begin position="35"/>
        <end position="44"/>
    </location>
</feature>
<sequence>MSAPHELAMDMLASFREQRGSAAATALAERPPTAPAGTGLTGTAPAGTACAEQVPAPVAIGPAVTVDPYTHRTVPHDLLTTLENRRSLRGFSQEPLPAGLLAGIMARALDLDERDGDDADCPLELTVVAHRLTGVTPAVHRFDPAASSFTPVMELPTGAARYGLTLQPEFSDAAAIVSIGVPLDAAVHRHGGHGYRLLLTRAGSAAYAMWLDGVAHGLVGSVFAGFIPAAVRGPLLSDGTSRQQIFALALGLPPAP</sequence>
<name>A0ABV3CCS9_9ACTN</name>
<dbReference type="RefSeq" id="WP_358472788.1">
    <property type="nucleotide sequence ID" value="NZ_JBEZAE010000013.1"/>
</dbReference>
<accession>A0ABV3CCS9</accession>